<dbReference type="PANTHER" id="PTHR43531">
    <property type="entry name" value="PROTEIN ICFG"/>
    <property type="match status" value="1"/>
</dbReference>
<keyword evidence="4 10" id="KW-0812">Transmembrane</keyword>
<dbReference type="RefSeq" id="WP_057953899.1">
    <property type="nucleotide sequence ID" value="NZ_CP013118.1"/>
</dbReference>
<organism evidence="13 14">
    <name type="scientific">Salinivirga cyanobacteriivorans</name>
    <dbReference type="NCBI Taxonomy" id="1307839"/>
    <lineage>
        <taxon>Bacteria</taxon>
        <taxon>Pseudomonadati</taxon>
        <taxon>Bacteroidota</taxon>
        <taxon>Bacteroidia</taxon>
        <taxon>Bacteroidales</taxon>
        <taxon>Salinivirgaceae</taxon>
        <taxon>Salinivirga</taxon>
    </lineage>
</organism>
<dbReference type="SMART" id="SM00283">
    <property type="entry name" value="MA"/>
    <property type="match status" value="1"/>
</dbReference>
<evidence type="ECO:0000256" key="9">
    <source>
        <dbReference type="SAM" id="MobiDB-lite"/>
    </source>
</evidence>
<protein>
    <submittedName>
        <fullName evidence="13">Methyl-accepting chemotaxis protein 4</fullName>
    </submittedName>
</protein>
<sequence>MNKITNKIILLAVVSALFVALVSGLIIGIISSNKNEKDIKQLRELLYTDYDNLIKSEVETAVSMLEQVHQLSVRGIISQDSAKILGANILRELRYGKEGYFWADRSDGTNVVLLGKDAEGKNRMNLQDVNGKYLIREIIDAAKSGGGYTDYWFPKAGSDEPLPKRGYSLYFEPFDWAVGTGNYIDDIEETLAAYVEDTKKSYQQLMTWLISTLVVLLIITFAAALFLGRRLAKPIVRISHIADKIATGTLSVKFDINNNDEVGNLADSMRKMVKQLREIVSSINGGAKEISSASDQISSGSQSIAQGANEQASSIEEVSSTIEQVTANIQQNANNAAETEKISERSNQSMQQMAESSHKSLESMRMIAEKINVINDIAAQTNILALNAAVEAARAGEHGKGFAVVAAEVRKLAEKSKASADEIIGLSSDSLKITEESENSLNELMPEVQKTSELVKEISAASDEQKRGVEEVNKAVQQLNNVAQQNASSSEELSSSAEELSSQAEQLIELISFFQYEERKK</sequence>
<dbReference type="InterPro" id="IPR004089">
    <property type="entry name" value="MCPsignal_dom"/>
</dbReference>
<keyword evidence="8" id="KW-0807">Transducer</keyword>
<dbReference type="Gene3D" id="3.30.450.20">
    <property type="entry name" value="PAS domain"/>
    <property type="match status" value="1"/>
</dbReference>
<feature type="domain" description="HAMP" evidence="12">
    <location>
        <begin position="229"/>
        <end position="281"/>
    </location>
</feature>
<dbReference type="GO" id="GO:0004888">
    <property type="term" value="F:transmembrane signaling receptor activity"/>
    <property type="evidence" value="ECO:0007669"/>
    <property type="project" value="InterPro"/>
</dbReference>
<dbReference type="InterPro" id="IPR033480">
    <property type="entry name" value="sCache_2"/>
</dbReference>
<evidence type="ECO:0000256" key="6">
    <source>
        <dbReference type="ARBA" id="ARBA00023136"/>
    </source>
</evidence>
<evidence type="ECO:0000256" key="3">
    <source>
        <dbReference type="ARBA" id="ARBA00022500"/>
    </source>
</evidence>
<dbReference type="Pfam" id="PF00015">
    <property type="entry name" value="MCPsignal"/>
    <property type="match status" value="1"/>
</dbReference>
<evidence type="ECO:0000313" key="14">
    <source>
        <dbReference type="Proteomes" id="UP000064893"/>
    </source>
</evidence>
<dbReference type="GO" id="GO:0007165">
    <property type="term" value="P:signal transduction"/>
    <property type="evidence" value="ECO:0007669"/>
    <property type="project" value="UniProtKB-KW"/>
</dbReference>
<evidence type="ECO:0000256" key="5">
    <source>
        <dbReference type="ARBA" id="ARBA00022989"/>
    </source>
</evidence>
<dbReference type="InterPro" id="IPR051310">
    <property type="entry name" value="MCP_chemotaxis"/>
</dbReference>
<dbReference type="PROSITE" id="PS50111">
    <property type="entry name" value="CHEMOTAXIS_TRANSDUC_2"/>
    <property type="match status" value="1"/>
</dbReference>
<feature type="transmembrane region" description="Helical" evidence="10">
    <location>
        <begin position="205"/>
        <end position="227"/>
    </location>
</feature>
<feature type="domain" description="Methyl-accepting transducer" evidence="11">
    <location>
        <begin position="286"/>
        <end position="501"/>
    </location>
</feature>
<evidence type="ECO:0000256" key="2">
    <source>
        <dbReference type="ARBA" id="ARBA00022475"/>
    </source>
</evidence>
<keyword evidence="3" id="KW-0145">Chemotaxis</keyword>
<evidence type="ECO:0000256" key="8">
    <source>
        <dbReference type="PROSITE-ProRule" id="PRU00284"/>
    </source>
</evidence>
<dbReference type="PROSITE" id="PS50885">
    <property type="entry name" value="HAMP"/>
    <property type="match status" value="1"/>
</dbReference>
<dbReference type="EMBL" id="CP013118">
    <property type="protein sequence ID" value="ALO16537.1"/>
    <property type="molecule type" value="Genomic_DNA"/>
</dbReference>
<evidence type="ECO:0000259" key="11">
    <source>
        <dbReference type="PROSITE" id="PS50111"/>
    </source>
</evidence>
<dbReference type="Pfam" id="PF17200">
    <property type="entry name" value="sCache_2"/>
    <property type="match status" value="1"/>
</dbReference>
<proteinExistence type="inferred from homology"/>
<dbReference type="SMART" id="SM01049">
    <property type="entry name" value="Cache_2"/>
    <property type="match status" value="1"/>
</dbReference>
<dbReference type="InterPro" id="IPR003660">
    <property type="entry name" value="HAMP_dom"/>
</dbReference>
<dbReference type="KEGG" id="blq:L21SP5_02917"/>
<dbReference type="GO" id="GO:0006935">
    <property type="term" value="P:chemotaxis"/>
    <property type="evidence" value="ECO:0007669"/>
    <property type="project" value="UniProtKB-KW"/>
</dbReference>
<evidence type="ECO:0000313" key="13">
    <source>
        <dbReference type="EMBL" id="ALO16537.1"/>
    </source>
</evidence>
<dbReference type="OrthoDB" id="9810264at2"/>
<accession>A0A0S2I2D1</accession>
<dbReference type="FunFam" id="1.10.287.950:FF:000001">
    <property type="entry name" value="Methyl-accepting chemotaxis sensory transducer"/>
    <property type="match status" value="1"/>
</dbReference>
<keyword evidence="5 10" id="KW-1133">Transmembrane helix</keyword>
<evidence type="ECO:0000256" key="10">
    <source>
        <dbReference type="SAM" id="Phobius"/>
    </source>
</evidence>
<evidence type="ECO:0000256" key="4">
    <source>
        <dbReference type="ARBA" id="ARBA00022692"/>
    </source>
</evidence>
<gene>
    <name evidence="13" type="primary">mcp4</name>
    <name evidence="13" type="ORF">L21SP5_02917</name>
</gene>
<name>A0A0S2I2D1_9BACT</name>
<dbReference type="GO" id="GO:0005886">
    <property type="term" value="C:plasma membrane"/>
    <property type="evidence" value="ECO:0007669"/>
    <property type="project" value="UniProtKB-SubCell"/>
</dbReference>
<dbReference type="InterPro" id="IPR004090">
    <property type="entry name" value="Chemotax_Me-accpt_rcpt"/>
</dbReference>
<keyword evidence="2" id="KW-1003">Cell membrane</keyword>
<dbReference type="AlphaFoldDB" id="A0A0S2I2D1"/>
<dbReference type="Pfam" id="PF00672">
    <property type="entry name" value="HAMP"/>
    <property type="match status" value="1"/>
</dbReference>
<dbReference type="PANTHER" id="PTHR43531:SF11">
    <property type="entry name" value="METHYL-ACCEPTING CHEMOTAXIS PROTEIN 3"/>
    <property type="match status" value="1"/>
</dbReference>
<evidence type="ECO:0000256" key="1">
    <source>
        <dbReference type="ARBA" id="ARBA00004651"/>
    </source>
</evidence>
<feature type="region of interest" description="Disordered" evidence="9">
    <location>
        <begin position="333"/>
        <end position="357"/>
    </location>
</feature>
<dbReference type="Gene3D" id="1.10.287.950">
    <property type="entry name" value="Methyl-accepting chemotaxis protein"/>
    <property type="match status" value="1"/>
</dbReference>
<dbReference type="STRING" id="1307839.L21SP5_02917"/>
<evidence type="ECO:0000256" key="7">
    <source>
        <dbReference type="ARBA" id="ARBA00029447"/>
    </source>
</evidence>
<comment type="subcellular location">
    <subcellularLocation>
        <location evidence="1">Cell membrane</location>
        <topology evidence="1">Multi-pass membrane protein</topology>
    </subcellularLocation>
</comment>
<keyword evidence="14" id="KW-1185">Reference proteome</keyword>
<evidence type="ECO:0000259" key="12">
    <source>
        <dbReference type="PROSITE" id="PS50885"/>
    </source>
</evidence>
<dbReference type="SUPFAM" id="SSF58104">
    <property type="entry name" value="Methyl-accepting chemotaxis protein (MCP) signaling domain"/>
    <property type="match status" value="1"/>
</dbReference>
<dbReference type="Proteomes" id="UP000064893">
    <property type="component" value="Chromosome"/>
</dbReference>
<keyword evidence="6 10" id="KW-0472">Membrane</keyword>
<dbReference type="CDD" id="cd06225">
    <property type="entry name" value="HAMP"/>
    <property type="match status" value="1"/>
</dbReference>
<comment type="similarity">
    <text evidence="7">Belongs to the methyl-accepting chemotaxis (MCP) protein family.</text>
</comment>
<feature type="compositionally biased region" description="Polar residues" evidence="9">
    <location>
        <begin position="345"/>
        <end position="355"/>
    </location>
</feature>
<dbReference type="SMART" id="SM00304">
    <property type="entry name" value="HAMP"/>
    <property type="match status" value="1"/>
</dbReference>
<reference evidence="13 14" key="1">
    <citation type="submission" date="2015-11" db="EMBL/GenBank/DDBJ databases">
        <title>Description and complete genome sequence of a novel strain predominating in hypersaline microbial mats and representing a new family of the Bacteriodetes phylum.</title>
        <authorList>
            <person name="Spring S."/>
            <person name="Bunk B."/>
            <person name="Sproer C."/>
            <person name="Klenk H.-P."/>
        </authorList>
    </citation>
    <scope>NUCLEOTIDE SEQUENCE [LARGE SCALE GENOMIC DNA]</scope>
    <source>
        <strain evidence="13 14">L21-Spi-D4</strain>
    </source>
</reference>
<dbReference type="PRINTS" id="PR00260">
    <property type="entry name" value="CHEMTRNSDUCR"/>
</dbReference>